<evidence type="ECO:0000313" key="2">
    <source>
        <dbReference type="EMBL" id="QHT21824.1"/>
    </source>
</evidence>
<proteinExistence type="predicted"/>
<accession>A0A6C0DYH7</accession>
<organism evidence="2">
    <name type="scientific">viral metagenome</name>
    <dbReference type="NCBI Taxonomy" id="1070528"/>
    <lineage>
        <taxon>unclassified sequences</taxon>
        <taxon>metagenomes</taxon>
        <taxon>organismal metagenomes</taxon>
    </lineage>
</organism>
<dbReference type="EMBL" id="MN739697">
    <property type="protein sequence ID" value="QHT21824.1"/>
    <property type="molecule type" value="Genomic_DNA"/>
</dbReference>
<dbReference type="Gene3D" id="3.90.940.20">
    <property type="entry name" value="RPB5-like RNA polymerase subunit"/>
    <property type="match status" value="1"/>
</dbReference>
<dbReference type="InterPro" id="IPR035913">
    <property type="entry name" value="RPB5-like_sf"/>
</dbReference>
<dbReference type="SUPFAM" id="SSF55287">
    <property type="entry name" value="RPB5-like RNA polymerase subunit"/>
    <property type="match status" value="1"/>
</dbReference>
<dbReference type="GO" id="GO:0003677">
    <property type="term" value="F:DNA binding"/>
    <property type="evidence" value="ECO:0007669"/>
    <property type="project" value="InterPro"/>
</dbReference>
<dbReference type="GO" id="GO:0006351">
    <property type="term" value="P:DNA-templated transcription"/>
    <property type="evidence" value="ECO:0007669"/>
    <property type="project" value="InterPro"/>
</dbReference>
<feature type="domain" description="RNA polymerase subunit H/Rpb5 C-terminal" evidence="1">
    <location>
        <begin position="186"/>
        <end position="225"/>
    </location>
</feature>
<name>A0A6C0DYH7_9ZZZZ</name>
<sequence>MTESFISLNFDDEKKRLTMLTNLCRMLVRRGNLSFEKYKLTKDKKEYENPTLVPPNNTIDNDLFLPFIKKRDDTYTYTIMLDTPFKDERQDSIDYNGSTLIVKIIPQVIKDIGSSSVVLDFLKLYNKNKKIIIFDGMSDKVHNLLSKKKNLEVFDKDYLMIDLMSMIFAPINCSLVTSNEIAHIIAPKLPKIYENDPLVRYYNGKKNGIIKIIRPSLNNSIETVYKKIIEFRSVF</sequence>
<reference evidence="2" key="1">
    <citation type="journal article" date="2020" name="Nature">
        <title>Giant virus diversity and host interactions through global metagenomics.</title>
        <authorList>
            <person name="Schulz F."/>
            <person name="Roux S."/>
            <person name="Paez-Espino D."/>
            <person name="Jungbluth S."/>
            <person name="Walsh D.A."/>
            <person name="Denef V.J."/>
            <person name="McMahon K.D."/>
            <person name="Konstantinidis K.T."/>
            <person name="Eloe-Fadrosh E.A."/>
            <person name="Kyrpides N.C."/>
            <person name="Woyke T."/>
        </authorList>
    </citation>
    <scope>NUCLEOTIDE SEQUENCE</scope>
    <source>
        <strain evidence="2">GVMAG-M-3300023179-103</strain>
    </source>
</reference>
<protein>
    <recommendedName>
        <fullName evidence="1">RNA polymerase subunit H/Rpb5 C-terminal domain-containing protein</fullName>
    </recommendedName>
</protein>
<dbReference type="Pfam" id="PF01191">
    <property type="entry name" value="RNA_pol_Rpb5_C"/>
    <property type="match status" value="1"/>
</dbReference>
<evidence type="ECO:0000259" key="1">
    <source>
        <dbReference type="Pfam" id="PF01191"/>
    </source>
</evidence>
<dbReference type="GO" id="GO:0003899">
    <property type="term" value="F:DNA-directed RNA polymerase activity"/>
    <property type="evidence" value="ECO:0007669"/>
    <property type="project" value="InterPro"/>
</dbReference>
<dbReference type="InterPro" id="IPR000783">
    <property type="entry name" value="RNA_pol_subH/Rpb5_C"/>
</dbReference>
<dbReference type="AlphaFoldDB" id="A0A6C0DYH7"/>